<evidence type="ECO:0000259" key="2">
    <source>
        <dbReference type="Pfam" id="PF01478"/>
    </source>
</evidence>
<proteinExistence type="predicted"/>
<organism evidence="3 4">
    <name type="scientific">Stackebrandtia endophytica</name>
    <dbReference type="NCBI Taxonomy" id="1496996"/>
    <lineage>
        <taxon>Bacteria</taxon>
        <taxon>Bacillati</taxon>
        <taxon>Actinomycetota</taxon>
        <taxon>Actinomycetes</taxon>
        <taxon>Glycomycetales</taxon>
        <taxon>Glycomycetaceae</taxon>
        <taxon>Stackebrandtia</taxon>
    </lineage>
</organism>
<comment type="caution">
    <text evidence="3">The sequence shown here is derived from an EMBL/GenBank/DDBJ whole genome shotgun (WGS) entry which is preliminary data.</text>
</comment>
<dbReference type="Proteomes" id="UP000317043">
    <property type="component" value="Unassembled WGS sequence"/>
</dbReference>
<accession>A0A543ASA4</accession>
<keyword evidence="1" id="KW-0812">Transmembrane</keyword>
<evidence type="ECO:0000313" key="4">
    <source>
        <dbReference type="Proteomes" id="UP000317043"/>
    </source>
</evidence>
<reference evidence="3 4" key="1">
    <citation type="submission" date="2019-06" db="EMBL/GenBank/DDBJ databases">
        <title>Sequencing the genomes of 1000 actinobacteria strains.</title>
        <authorList>
            <person name="Klenk H.-P."/>
        </authorList>
    </citation>
    <scope>NUCLEOTIDE SEQUENCE [LARGE SCALE GENOMIC DNA]</scope>
    <source>
        <strain evidence="3 4">DSM 45928</strain>
    </source>
</reference>
<feature type="transmembrane region" description="Helical" evidence="1">
    <location>
        <begin position="80"/>
        <end position="98"/>
    </location>
</feature>
<keyword evidence="1" id="KW-0472">Membrane</keyword>
<dbReference type="Pfam" id="PF01478">
    <property type="entry name" value="Peptidase_A24"/>
    <property type="match status" value="1"/>
</dbReference>
<dbReference type="AlphaFoldDB" id="A0A543ASA4"/>
<keyword evidence="1" id="KW-1133">Transmembrane helix</keyword>
<dbReference type="RefSeq" id="WP_142035202.1">
    <property type="nucleotide sequence ID" value="NZ_JBHTGS010000001.1"/>
</dbReference>
<dbReference type="EMBL" id="VFOW01000001">
    <property type="protein sequence ID" value="TQL75385.1"/>
    <property type="molecule type" value="Genomic_DNA"/>
</dbReference>
<name>A0A543ASA4_9ACTN</name>
<evidence type="ECO:0000313" key="3">
    <source>
        <dbReference type="EMBL" id="TQL75385.1"/>
    </source>
</evidence>
<feature type="transmembrane region" description="Helical" evidence="1">
    <location>
        <begin position="53"/>
        <end position="74"/>
    </location>
</feature>
<dbReference type="GO" id="GO:0016020">
    <property type="term" value="C:membrane"/>
    <property type="evidence" value="ECO:0007669"/>
    <property type="project" value="InterPro"/>
</dbReference>
<protein>
    <submittedName>
        <fullName evidence="3">Type IV leader peptidase family protein</fullName>
    </submittedName>
</protein>
<dbReference type="InterPro" id="IPR000045">
    <property type="entry name" value="Prepilin_IV_endopep_pep"/>
</dbReference>
<evidence type="ECO:0000256" key="1">
    <source>
        <dbReference type="SAM" id="Phobius"/>
    </source>
</evidence>
<keyword evidence="4" id="KW-1185">Reference proteome</keyword>
<sequence>MLVGVLVGAISGVSGVAGCRPVLVDRAWWWLAPAGAVLGGLTALVVDGGWWVAAAFAVVAGTAPALAVVDVLVHRLPFPVTIPVGLVSLGCFSAAAVTEGGGGRLVRAVVAAVVVGAVFLVISLASRGGLGLGDVVLAAVLALSLGWVSWRAVWGGMLAGLVAAAIVTAIAGYQRYERFPLGPFLIFGWLTIVYFG</sequence>
<feature type="transmembrane region" description="Helical" evidence="1">
    <location>
        <begin position="153"/>
        <end position="173"/>
    </location>
</feature>
<gene>
    <name evidence="3" type="ORF">FB566_0886</name>
</gene>
<dbReference type="GO" id="GO:0004190">
    <property type="term" value="F:aspartic-type endopeptidase activity"/>
    <property type="evidence" value="ECO:0007669"/>
    <property type="project" value="InterPro"/>
</dbReference>
<feature type="transmembrane region" description="Helical" evidence="1">
    <location>
        <begin position="28"/>
        <end position="46"/>
    </location>
</feature>
<feature type="domain" description="Prepilin type IV endopeptidase peptidase" evidence="2">
    <location>
        <begin position="63"/>
        <end position="168"/>
    </location>
</feature>
<feature type="transmembrane region" description="Helical" evidence="1">
    <location>
        <begin position="105"/>
        <end position="124"/>
    </location>
</feature>
<dbReference type="InParanoid" id="A0A543ASA4"/>
<feature type="transmembrane region" description="Helical" evidence="1">
    <location>
        <begin position="179"/>
        <end position="195"/>
    </location>
</feature>